<evidence type="ECO:0000313" key="1">
    <source>
        <dbReference type="EMBL" id="TXX63866.1"/>
    </source>
</evidence>
<dbReference type="Pfam" id="PF05930">
    <property type="entry name" value="Phage_AlpA"/>
    <property type="match status" value="1"/>
</dbReference>
<proteinExistence type="predicted"/>
<dbReference type="RefSeq" id="WP_148522361.1">
    <property type="nucleotide sequence ID" value="NZ_VSIJ01000037.1"/>
</dbReference>
<name>A0ABD7SGU9_VIBCL</name>
<protein>
    <submittedName>
        <fullName evidence="1">AlpA family phage regulatory protein</fullName>
    </submittedName>
</protein>
<organism evidence="1 2">
    <name type="scientific">Vibrio cholerae</name>
    <dbReference type="NCBI Taxonomy" id="666"/>
    <lineage>
        <taxon>Bacteria</taxon>
        <taxon>Pseudomonadati</taxon>
        <taxon>Pseudomonadota</taxon>
        <taxon>Gammaproteobacteria</taxon>
        <taxon>Vibrionales</taxon>
        <taxon>Vibrionaceae</taxon>
        <taxon>Vibrio</taxon>
    </lineage>
</organism>
<evidence type="ECO:0000313" key="2">
    <source>
        <dbReference type="Proteomes" id="UP000323819"/>
    </source>
</evidence>
<reference evidence="1 2" key="1">
    <citation type="submission" date="2019-06" db="EMBL/GenBank/DDBJ databases">
        <title>Vibrio cholerae phylogeny based on whole-genome sequencing reveals genetic diversity and population strucutre.</title>
        <authorList>
            <person name="Zhiqiu Y."/>
            <person name="Bin L."/>
            <person name="Lingyan J."/>
        </authorList>
    </citation>
    <scope>NUCLEOTIDE SEQUENCE [LARGE SCALE GENOMIC DNA]</scope>
    <source>
        <strain evidence="1 2">N2814</strain>
    </source>
</reference>
<dbReference type="EMBL" id="VSIJ01000037">
    <property type="protein sequence ID" value="TXX63866.1"/>
    <property type="molecule type" value="Genomic_DNA"/>
</dbReference>
<dbReference type="InterPro" id="IPR010260">
    <property type="entry name" value="AlpA"/>
</dbReference>
<accession>A0ABD7SGU9</accession>
<comment type="caution">
    <text evidence="1">The sequence shown here is derived from an EMBL/GenBank/DDBJ whole genome shotgun (WGS) entry which is preliminary data.</text>
</comment>
<dbReference type="AlphaFoldDB" id="A0ABD7SGU9"/>
<dbReference type="Proteomes" id="UP000323819">
    <property type="component" value="Unassembled WGS sequence"/>
</dbReference>
<sequence length="39" mass="4548">MEMDKTTLCCLAIYSKMNDVKFSQLVNLGREAVIWLKVR</sequence>
<gene>
    <name evidence="1" type="ORF">FXF03_19520</name>
</gene>